<name>A0A8J2J2C7_9HEXA</name>
<dbReference type="Proteomes" id="UP000708208">
    <property type="component" value="Unassembled WGS sequence"/>
</dbReference>
<evidence type="ECO:0000313" key="1">
    <source>
        <dbReference type="EMBL" id="CAG7644344.1"/>
    </source>
</evidence>
<organism evidence="1 2">
    <name type="scientific">Allacma fusca</name>
    <dbReference type="NCBI Taxonomy" id="39272"/>
    <lineage>
        <taxon>Eukaryota</taxon>
        <taxon>Metazoa</taxon>
        <taxon>Ecdysozoa</taxon>
        <taxon>Arthropoda</taxon>
        <taxon>Hexapoda</taxon>
        <taxon>Collembola</taxon>
        <taxon>Symphypleona</taxon>
        <taxon>Sminthuridae</taxon>
        <taxon>Allacma</taxon>
    </lineage>
</organism>
<accession>A0A8J2J2C7</accession>
<reference evidence="1" key="1">
    <citation type="submission" date="2021-06" db="EMBL/GenBank/DDBJ databases">
        <authorList>
            <person name="Hodson N. C."/>
            <person name="Mongue J. A."/>
            <person name="Jaron S. K."/>
        </authorList>
    </citation>
    <scope>NUCLEOTIDE SEQUENCE</scope>
</reference>
<dbReference type="GO" id="GO:0003723">
    <property type="term" value="F:RNA binding"/>
    <property type="evidence" value="ECO:0007669"/>
    <property type="project" value="TreeGrafter"/>
</dbReference>
<sequence>LSVANRVCWERGWELGSLVGYKVGMDRKFSEDSRLVYMTTGVLLQMMINKKSLEQWSLIII</sequence>
<comment type="caution">
    <text evidence="1">The sequence shown here is derived from an EMBL/GenBank/DDBJ whole genome shotgun (WGS) entry which is preliminary data.</text>
</comment>
<feature type="non-terminal residue" evidence="1">
    <location>
        <position position="1"/>
    </location>
</feature>
<keyword evidence="2" id="KW-1185">Reference proteome</keyword>
<feature type="non-terminal residue" evidence="1">
    <location>
        <position position="61"/>
    </location>
</feature>
<dbReference type="EMBL" id="CAJVCH010002441">
    <property type="protein sequence ID" value="CAG7644344.1"/>
    <property type="molecule type" value="Genomic_DNA"/>
</dbReference>
<proteinExistence type="predicted"/>
<dbReference type="AlphaFoldDB" id="A0A8J2J2C7"/>
<protein>
    <submittedName>
        <fullName evidence="1">Uncharacterized protein</fullName>
    </submittedName>
</protein>
<dbReference type="PANTHER" id="PTHR18934:SF113">
    <property type="entry name" value="ATP-DEPENDENT RNA HELICASE TDRD9"/>
    <property type="match status" value="1"/>
</dbReference>
<dbReference type="GO" id="GO:0004386">
    <property type="term" value="F:helicase activity"/>
    <property type="evidence" value="ECO:0007669"/>
    <property type="project" value="TreeGrafter"/>
</dbReference>
<dbReference type="PANTHER" id="PTHR18934">
    <property type="entry name" value="ATP-DEPENDENT RNA HELICASE"/>
    <property type="match status" value="1"/>
</dbReference>
<dbReference type="OrthoDB" id="5600252at2759"/>
<gene>
    <name evidence="1" type="ORF">AFUS01_LOCUS510</name>
</gene>
<evidence type="ECO:0000313" key="2">
    <source>
        <dbReference type="Proteomes" id="UP000708208"/>
    </source>
</evidence>